<evidence type="ECO:0000256" key="1">
    <source>
        <dbReference type="ARBA" id="ARBA00004141"/>
    </source>
</evidence>
<dbReference type="PANTHER" id="PTHR19317:SF0">
    <property type="entry name" value="PRENYLATED RAB ACCEPTOR PROTEIN 1"/>
    <property type="match status" value="1"/>
</dbReference>
<dbReference type="Proteomes" id="UP000783686">
    <property type="component" value="Unassembled WGS sequence"/>
</dbReference>
<dbReference type="Pfam" id="PF03208">
    <property type="entry name" value="PRA1"/>
    <property type="match status" value="1"/>
</dbReference>
<dbReference type="Proteomes" id="UP000614601">
    <property type="component" value="Unassembled WGS sequence"/>
</dbReference>
<comment type="similarity">
    <text evidence="3 7">Belongs to the PRA1 family.</text>
</comment>
<reference evidence="9" key="1">
    <citation type="submission" date="2020-09" db="EMBL/GenBank/DDBJ databases">
        <authorList>
            <person name="Kikuchi T."/>
        </authorList>
    </citation>
    <scope>NUCLEOTIDE SEQUENCE</scope>
    <source>
        <strain evidence="9">SH1</strain>
    </source>
</reference>
<dbReference type="AlphaFoldDB" id="A0A811JSC1"/>
<comment type="subcellular location">
    <subcellularLocation>
        <location evidence="2">Cytoplasmic vesicle</location>
        <location evidence="2">Secretory vesicle</location>
        <location evidence="2">Synaptic vesicle</location>
    </subcellularLocation>
    <subcellularLocation>
        <location evidence="1 7">Membrane</location>
        <topology evidence="1 7">Multi-pass membrane protein</topology>
    </subcellularLocation>
</comment>
<accession>A0A811JSC1</accession>
<dbReference type="PANTHER" id="PTHR19317">
    <property type="entry name" value="PRENYLATED RAB ACCEPTOR 1-RELATED"/>
    <property type="match status" value="1"/>
</dbReference>
<keyword evidence="5 7" id="KW-1133">Transmembrane helix</keyword>
<evidence type="ECO:0000256" key="4">
    <source>
        <dbReference type="ARBA" id="ARBA00022692"/>
    </source>
</evidence>
<evidence type="ECO:0000256" key="5">
    <source>
        <dbReference type="ARBA" id="ARBA00022989"/>
    </source>
</evidence>
<evidence type="ECO:0000256" key="6">
    <source>
        <dbReference type="ARBA" id="ARBA00023136"/>
    </source>
</evidence>
<comment type="caution">
    <text evidence="9">The sequence shown here is derived from an EMBL/GenBank/DDBJ whole genome shotgun (WGS) entry which is preliminary data.</text>
</comment>
<dbReference type="GO" id="GO:0005794">
    <property type="term" value="C:Golgi apparatus"/>
    <property type="evidence" value="ECO:0007669"/>
    <property type="project" value="TreeGrafter"/>
</dbReference>
<evidence type="ECO:0000256" key="3">
    <source>
        <dbReference type="ARBA" id="ARBA00006483"/>
    </source>
</evidence>
<evidence type="ECO:0000256" key="2">
    <source>
        <dbReference type="ARBA" id="ARBA00004234"/>
    </source>
</evidence>
<proteinExistence type="inferred from homology"/>
<dbReference type="GO" id="GO:0016020">
    <property type="term" value="C:membrane"/>
    <property type="evidence" value="ECO:0007669"/>
    <property type="project" value="UniProtKB-SubCell"/>
</dbReference>
<evidence type="ECO:0000313" key="10">
    <source>
        <dbReference type="Proteomes" id="UP000614601"/>
    </source>
</evidence>
<feature type="compositionally biased region" description="Polar residues" evidence="8">
    <location>
        <begin position="68"/>
        <end position="88"/>
    </location>
</feature>
<evidence type="ECO:0000256" key="7">
    <source>
        <dbReference type="RuleBase" id="RU363107"/>
    </source>
</evidence>
<evidence type="ECO:0000256" key="8">
    <source>
        <dbReference type="SAM" id="MobiDB-lite"/>
    </source>
</evidence>
<protein>
    <recommendedName>
        <fullName evidence="7">PRA1 family protein</fullName>
    </recommendedName>
</protein>
<evidence type="ECO:0000313" key="9">
    <source>
        <dbReference type="EMBL" id="CAD5206149.1"/>
    </source>
</evidence>
<gene>
    <name evidence="9" type="ORF">BOKJ2_LOCUS833</name>
</gene>
<dbReference type="InterPro" id="IPR004895">
    <property type="entry name" value="Prenylated_rab_accept_PRA1"/>
</dbReference>
<dbReference type="EMBL" id="CAJFCW020000001">
    <property type="protein sequence ID" value="CAG9080672.1"/>
    <property type="molecule type" value="Genomic_DNA"/>
</dbReference>
<feature type="transmembrane region" description="Helical" evidence="7">
    <location>
        <begin position="195"/>
        <end position="212"/>
    </location>
</feature>
<dbReference type="GO" id="GO:0008021">
    <property type="term" value="C:synaptic vesicle"/>
    <property type="evidence" value="ECO:0007669"/>
    <property type="project" value="UniProtKB-SubCell"/>
</dbReference>
<sequence length="252" mass="26965">MSAPTSEPPTSVVSSEATSTTTAAINTPPAATTATTTTSAGTTEPPPLYQEKMTSPPAQDPSWFSAFTGGQANPASTPTGDNNMNAQPNVGFSAQSALGYLGERRKNLRGWAEFFKTSKFGLPAGPSALAPRLQTNLGYFFSNYLCIFILLLVYCILTSFVMLLALIAMGGLIYTIRQRTLKGPVILGGHEFPPSLLYTLAIIVCIPLFAMADVGNVMYWVIGSSIFLIFLHATLYESEEVPGSEFEVITVQ</sequence>
<keyword evidence="10" id="KW-1185">Reference proteome</keyword>
<keyword evidence="6 7" id="KW-0472">Membrane</keyword>
<feature type="transmembrane region" description="Helical" evidence="7">
    <location>
        <begin position="141"/>
        <end position="174"/>
    </location>
</feature>
<dbReference type="OrthoDB" id="63113at2759"/>
<feature type="transmembrane region" description="Helical" evidence="7">
    <location>
        <begin position="218"/>
        <end position="236"/>
    </location>
</feature>
<keyword evidence="4 7" id="KW-0812">Transmembrane</keyword>
<name>A0A811JSC1_9BILA</name>
<organism evidence="9 10">
    <name type="scientific">Bursaphelenchus okinawaensis</name>
    <dbReference type="NCBI Taxonomy" id="465554"/>
    <lineage>
        <taxon>Eukaryota</taxon>
        <taxon>Metazoa</taxon>
        <taxon>Ecdysozoa</taxon>
        <taxon>Nematoda</taxon>
        <taxon>Chromadorea</taxon>
        <taxon>Rhabditida</taxon>
        <taxon>Tylenchina</taxon>
        <taxon>Tylenchomorpha</taxon>
        <taxon>Aphelenchoidea</taxon>
        <taxon>Aphelenchoididae</taxon>
        <taxon>Bursaphelenchus</taxon>
    </lineage>
</organism>
<dbReference type="EMBL" id="CAJFDH010000001">
    <property type="protein sequence ID" value="CAD5206149.1"/>
    <property type="molecule type" value="Genomic_DNA"/>
</dbReference>
<feature type="compositionally biased region" description="Low complexity" evidence="8">
    <location>
        <begin position="1"/>
        <end position="43"/>
    </location>
</feature>
<feature type="region of interest" description="Disordered" evidence="8">
    <location>
        <begin position="1"/>
        <end position="88"/>
    </location>
</feature>